<protein>
    <recommendedName>
        <fullName evidence="3">DUF3606 domain-containing protein</fullName>
    </recommendedName>
</protein>
<organism evidence="1 2">
    <name type="scientific">Ochrobactrum chromiisoli</name>
    <dbReference type="NCBI Taxonomy" id="2993941"/>
    <lineage>
        <taxon>Bacteria</taxon>
        <taxon>Pseudomonadati</taxon>
        <taxon>Pseudomonadota</taxon>
        <taxon>Alphaproteobacteria</taxon>
        <taxon>Hyphomicrobiales</taxon>
        <taxon>Brucellaceae</taxon>
        <taxon>Brucella/Ochrobactrum group</taxon>
        <taxon>Ochrobactrum</taxon>
    </lineage>
</organism>
<name>A0ABT3QV13_9HYPH</name>
<proteinExistence type="predicted"/>
<evidence type="ECO:0000313" key="1">
    <source>
        <dbReference type="EMBL" id="MCX2699474.1"/>
    </source>
</evidence>
<dbReference type="SUPFAM" id="SSF88659">
    <property type="entry name" value="Sigma3 and sigma4 domains of RNA polymerase sigma factors"/>
    <property type="match status" value="1"/>
</dbReference>
<dbReference type="InterPro" id="IPR036388">
    <property type="entry name" value="WH-like_DNA-bd_sf"/>
</dbReference>
<dbReference type="Proteomes" id="UP001301216">
    <property type="component" value="Unassembled WGS sequence"/>
</dbReference>
<sequence>MMLSTHHPMGKHKGYAPALIKRIGSQKKVLNGNSCPAQAHRLFRKGYDTVEIARIMGKTEAEAERLLHMARNKLRGIEQAA</sequence>
<dbReference type="InterPro" id="IPR013324">
    <property type="entry name" value="RNA_pol_sigma_r3/r4-like"/>
</dbReference>
<dbReference type="Gene3D" id="1.10.10.10">
    <property type="entry name" value="Winged helix-like DNA-binding domain superfamily/Winged helix DNA-binding domain"/>
    <property type="match status" value="1"/>
</dbReference>
<keyword evidence="2" id="KW-1185">Reference proteome</keyword>
<reference evidence="1 2" key="1">
    <citation type="submission" date="2022-11" db="EMBL/GenBank/DDBJ databases">
        <title>Brucella sp. YY2X, whole genome shotgun sequencing project.</title>
        <authorList>
            <person name="Yang Y."/>
        </authorList>
    </citation>
    <scope>NUCLEOTIDE SEQUENCE [LARGE SCALE GENOMIC DNA]</scope>
    <source>
        <strain evidence="1 2">YY2X</strain>
    </source>
</reference>
<dbReference type="RefSeq" id="WP_265987206.1">
    <property type="nucleotide sequence ID" value="NZ_JAPHAV010000043.1"/>
</dbReference>
<comment type="caution">
    <text evidence="1">The sequence shown here is derived from an EMBL/GenBank/DDBJ whole genome shotgun (WGS) entry which is preliminary data.</text>
</comment>
<evidence type="ECO:0000313" key="2">
    <source>
        <dbReference type="Proteomes" id="UP001301216"/>
    </source>
</evidence>
<evidence type="ECO:0008006" key="3">
    <source>
        <dbReference type="Google" id="ProtNLM"/>
    </source>
</evidence>
<gene>
    <name evidence="1" type="ORF">OPR82_22600</name>
</gene>
<accession>A0ABT3QV13</accession>
<dbReference type="EMBL" id="JAPHAV010000043">
    <property type="protein sequence ID" value="MCX2699474.1"/>
    <property type="molecule type" value="Genomic_DNA"/>
</dbReference>